<protein>
    <recommendedName>
        <fullName evidence="3">Restriction endonuclease type IV Mrr domain-containing protein</fullName>
    </recommendedName>
</protein>
<evidence type="ECO:0000313" key="1">
    <source>
        <dbReference type="EMBL" id="EEV16591.1"/>
    </source>
</evidence>
<proteinExistence type="predicted"/>
<gene>
    <name evidence="1" type="ORF">CAMGR0001_0204</name>
</gene>
<dbReference type="InterPro" id="IPR011335">
    <property type="entry name" value="Restrct_endonuc-II-like"/>
</dbReference>
<dbReference type="RefSeq" id="WP_005872800.1">
    <property type="nucleotide sequence ID" value="NZ_ACYG01000030.1"/>
</dbReference>
<dbReference type="OrthoDB" id="9182727at2"/>
<dbReference type="Proteomes" id="UP000005709">
    <property type="component" value="Unassembled WGS sequence"/>
</dbReference>
<dbReference type="EMBL" id="ACYG01000030">
    <property type="protein sequence ID" value="EEV16591.1"/>
    <property type="molecule type" value="Genomic_DNA"/>
</dbReference>
<accession>C8PKI2</accession>
<dbReference type="eggNOG" id="ENOG50313KT">
    <property type="taxonomic scope" value="Bacteria"/>
</dbReference>
<reference evidence="1 2" key="1">
    <citation type="submission" date="2009-07" db="EMBL/GenBank/DDBJ databases">
        <authorList>
            <person name="Madupu R."/>
            <person name="Sebastian Y."/>
            <person name="Durkin A.S."/>
            <person name="Torralba M."/>
            <person name="Methe B."/>
            <person name="Sutton G.G."/>
            <person name="Strausberg R.L."/>
            <person name="Nelson K.E."/>
        </authorList>
    </citation>
    <scope>NUCLEOTIDE SEQUENCE [LARGE SCALE GENOMIC DNA]</scope>
    <source>
        <strain evidence="1 2">RM3268</strain>
    </source>
</reference>
<evidence type="ECO:0000313" key="2">
    <source>
        <dbReference type="Proteomes" id="UP000005709"/>
    </source>
</evidence>
<keyword evidence="2" id="KW-1185">Reference proteome</keyword>
<sequence>MKKAQMRGYLYEIFISYWLEQNGFVKCKKDCSGILNGNIVSEDGEIEGRGTNHQIDFVGIYSKNIPFVFPIRLLTECKFWDKKVDKSFIRQYIGTYKDISENYISSQRNDKYRFLDIPIIFSASGFDEEATNLAWAQGINIVSHSRLPVLNNMLQAINNIVNTIEQNDCNFNEVKTYIKKYLDCHEICIDEYTELLKDCFHHNNALEIPKINTFLFATNDKGALINLISKDEFPDKLFSETNEADCGIYFENDSSGSNNERVFYIVLNMDDMRRRFYFQANEALMRKDFPELPLDARLSEKIKFISELSIIKEIKGLTRIIKLKVNFESRGLM</sequence>
<comment type="caution">
    <text evidence="1">The sequence shown here is derived from an EMBL/GenBank/DDBJ whole genome shotgun (WGS) entry which is preliminary data.</text>
</comment>
<organism evidence="1 2">
    <name type="scientific">Campylobacter gracilis RM3268</name>
    <dbReference type="NCBI Taxonomy" id="553220"/>
    <lineage>
        <taxon>Bacteria</taxon>
        <taxon>Pseudomonadati</taxon>
        <taxon>Campylobacterota</taxon>
        <taxon>Epsilonproteobacteria</taxon>
        <taxon>Campylobacterales</taxon>
        <taxon>Campylobacteraceae</taxon>
        <taxon>Campylobacter</taxon>
    </lineage>
</organism>
<dbReference type="SUPFAM" id="SSF52980">
    <property type="entry name" value="Restriction endonuclease-like"/>
    <property type="match status" value="1"/>
</dbReference>
<evidence type="ECO:0008006" key="3">
    <source>
        <dbReference type="Google" id="ProtNLM"/>
    </source>
</evidence>
<name>C8PKI2_9BACT</name>
<dbReference type="AlphaFoldDB" id="C8PKI2"/>